<name>Q9YBP1_AERPE</name>
<evidence type="ECO:0000313" key="3">
    <source>
        <dbReference type="Proteomes" id="UP000002518"/>
    </source>
</evidence>
<feature type="domain" description="Restriction system protein Mrr-like N-terminal" evidence="1">
    <location>
        <begin position="211"/>
        <end position="278"/>
    </location>
</feature>
<dbReference type="Pfam" id="PF14338">
    <property type="entry name" value="Mrr_N"/>
    <property type="match status" value="1"/>
</dbReference>
<dbReference type="STRING" id="272557.APE_1558"/>
<dbReference type="Gene3D" id="3.90.1570.30">
    <property type="match status" value="1"/>
</dbReference>
<dbReference type="EnsemblBacteria" id="BAA80557">
    <property type="protein sequence ID" value="BAA80557"/>
    <property type="gene ID" value="APE_1558"/>
</dbReference>
<evidence type="ECO:0000259" key="1">
    <source>
        <dbReference type="Pfam" id="PF14338"/>
    </source>
</evidence>
<protein>
    <recommendedName>
        <fullName evidence="1">Restriction system protein Mrr-like N-terminal domain-containing protein</fullName>
    </recommendedName>
</protein>
<evidence type="ECO:0000313" key="2">
    <source>
        <dbReference type="EMBL" id="BAA80557.1"/>
    </source>
</evidence>
<reference evidence="2 3" key="1">
    <citation type="journal article" date="1999" name="DNA Res.">
        <title>Complete genome sequence of an aerobic hyper-thermophilic crenarchaeon, Aeropyrum pernix K1.</title>
        <authorList>
            <person name="Kawarabayasi Y."/>
            <person name="Hino Y."/>
            <person name="Horikawa H."/>
            <person name="Yamazaki S."/>
            <person name="Haikawa Y."/>
            <person name="Jin-no K."/>
            <person name="Takahashi M."/>
            <person name="Sekine M."/>
            <person name="Baba S."/>
            <person name="Ankai A."/>
            <person name="Kosugi H."/>
            <person name="Hosoyama A."/>
            <person name="Fukui S."/>
            <person name="Nagai Y."/>
            <person name="Nishijima K."/>
            <person name="Nakazawa H."/>
            <person name="Takamiya M."/>
            <person name="Masuda S."/>
            <person name="Funahashi T."/>
            <person name="Tanaka T."/>
            <person name="Kudoh Y."/>
            <person name="Yamazaki J."/>
            <person name="Kushida N."/>
            <person name="Oguchi A."/>
            <person name="Aoki K."/>
            <person name="Kubota K."/>
            <person name="Nakamura Y."/>
            <person name="Nomura N."/>
            <person name="Sako Y."/>
            <person name="Kikuchi H."/>
        </authorList>
    </citation>
    <scope>NUCLEOTIDE SEQUENCE [LARGE SCALE GENOMIC DNA]</scope>
    <source>
        <strain evidence="3">ATCC 700893 / DSM 11879 / JCM 9820 / NBRC 100138 / K1</strain>
    </source>
</reference>
<dbReference type="RefSeq" id="WP_010866444.1">
    <property type="nucleotide sequence ID" value="NC_000854.2"/>
</dbReference>
<dbReference type="eggNOG" id="arCOG05724">
    <property type="taxonomic scope" value="Archaea"/>
</dbReference>
<organism evidence="2 3">
    <name type="scientific">Aeropyrum pernix (strain ATCC 700893 / DSM 11879 / JCM 9820 / NBRC 100138 / K1)</name>
    <dbReference type="NCBI Taxonomy" id="272557"/>
    <lineage>
        <taxon>Archaea</taxon>
        <taxon>Thermoproteota</taxon>
        <taxon>Thermoprotei</taxon>
        <taxon>Desulfurococcales</taxon>
        <taxon>Desulfurococcaceae</taxon>
        <taxon>Aeropyrum</taxon>
    </lineage>
</organism>
<dbReference type="GeneID" id="1446093"/>
<dbReference type="Proteomes" id="UP000002518">
    <property type="component" value="Chromosome"/>
</dbReference>
<accession>Q9YBP1</accession>
<gene>
    <name evidence="2" type="ordered locus">APE_1558</name>
</gene>
<keyword evidence="3" id="KW-1185">Reference proteome</keyword>
<dbReference type="AlphaFoldDB" id="Q9YBP1"/>
<dbReference type="PIR" id="G72637">
    <property type="entry name" value="G72637"/>
</dbReference>
<dbReference type="InterPro" id="IPR025745">
    <property type="entry name" value="Mrr-like_N_dom"/>
</dbReference>
<sequence length="279" mass="32234">MKSEIDKDLCILNIISTIHKIKNNINKFYNKLSRNEALTRYVLIDPFLRSIGWDLGNPKEVIPEFSTEVGVPDYALLQDDKLFMFIEAKALGKIKDVDQVKVVSYAVTKGVQYLTITDGDSWIVYDLYREGNIEQKQILTWSMSSDDAVTIAIKALFIANLKPPILSLYRRERQLSELVTKSTVIKLEHDKNVLRKKFKGPITSKTARDIILTILKSEKRPLSVKEIFERAQIMFEPTEEDKKVLSNGEVRWQNRIRWELSKLAKEGLIKRVKEGVYKA</sequence>
<dbReference type="KEGG" id="ape:APE_1558"/>
<dbReference type="EMBL" id="BA000002">
    <property type="protein sequence ID" value="BAA80557.1"/>
    <property type="molecule type" value="Genomic_DNA"/>
</dbReference>
<proteinExistence type="predicted"/>